<evidence type="ECO:0000313" key="9">
    <source>
        <dbReference type="EMBL" id="SDI18827.1"/>
    </source>
</evidence>
<evidence type="ECO:0000256" key="4">
    <source>
        <dbReference type="ARBA" id="ARBA00022692"/>
    </source>
</evidence>
<organism evidence="9 10">
    <name type="scientific">Paenibacillus typhae</name>
    <dbReference type="NCBI Taxonomy" id="1174501"/>
    <lineage>
        <taxon>Bacteria</taxon>
        <taxon>Bacillati</taxon>
        <taxon>Bacillota</taxon>
        <taxon>Bacilli</taxon>
        <taxon>Bacillales</taxon>
        <taxon>Paenibacillaceae</taxon>
        <taxon>Paenibacillus</taxon>
    </lineage>
</organism>
<keyword evidence="6 7" id="KW-0472">Membrane</keyword>
<protein>
    <submittedName>
        <fullName evidence="9">Carbohydrate ABC transporter membrane protein 2, CUT1 family</fullName>
    </submittedName>
</protein>
<dbReference type="STRING" id="1174501.SAMN05216192_103253"/>
<evidence type="ECO:0000313" key="10">
    <source>
        <dbReference type="Proteomes" id="UP000199050"/>
    </source>
</evidence>
<reference evidence="10" key="1">
    <citation type="submission" date="2016-10" db="EMBL/GenBank/DDBJ databases">
        <authorList>
            <person name="Varghese N."/>
            <person name="Submissions S."/>
        </authorList>
    </citation>
    <scope>NUCLEOTIDE SEQUENCE [LARGE SCALE GENOMIC DNA]</scope>
    <source>
        <strain evidence="10">CGMCC 1.11012</strain>
    </source>
</reference>
<evidence type="ECO:0000256" key="1">
    <source>
        <dbReference type="ARBA" id="ARBA00004651"/>
    </source>
</evidence>
<evidence type="ECO:0000256" key="6">
    <source>
        <dbReference type="ARBA" id="ARBA00023136"/>
    </source>
</evidence>
<evidence type="ECO:0000256" key="5">
    <source>
        <dbReference type="ARBA" id="ARBA00022989"/>
    </source>
</evidence>
<evidence type="ECO:0000256" key="2">
    <source>
        <dbReference type="ARBA" id="ARBA00022448"/>
    </source>
</evidence>
<proteinExistence type="inferred from homology"/>
<sequence>MRMLKKGLSVLKYGFVLLIVLLSLGPFLWVLLASFKTNAEILTNSLGWPSSFRFSNYTMAFKIAPISRFYINSVIVAIFGTLLNLLLLGMAAYVLARFQFRGKKLLMAAFSLSLLIPGAAMLQPLYLTVNTLGLYDKLIGLIIVYTGFGLPVSLYILSSYFLTIPKEMEESAYLDGASFIQTFFRIILPISKPGFGTAGVMQFLLCWNEFQFAIILTTGNQSRTLPLALYYFKSQFASDYGVMFAATMVVIIPSIVVYILLQEQVVSGLAAGAVKG</sequence>
<feature type="transmembrane region" description="Helical" evidence="7">
    <location>
        <begin position="240"/>
        <end position="261"/>
    </location>
</feature>
<dbReference type="PANTHER" id="PTHR43744">
    <property type="entry name" value="ABC TRANSPORTER PERMEASE PROTEIN MG189-RELATED-RELATED"/>
    <property type="match status" value="1"/>
</dbReference>
<evidence type="ECO:0000256" key="3">
    <source>
        <dbReference type="ARBA" id="ARBA00022475"/>
    </source>
</evidence>
<dbReference type="GO" id="GO:0005886">
    <property type="term" value="C:plasma membrane"/>
    <property type="evidence" value="ECO:0007669"/>
    <property type="project" value="UniProtKB-SubCell"/>
</dbReference>
<dbReference type="EMBL" id="FNDX01000003">
    <property type="protein sequence ID" value="SDI18827.1"/>
    <property type="molecule type" value="Genomic_DNA"/>
</dbReference>
<feature type="transmembrane region" description="Helical" evidence="7">
    <location>
        <begin position="69"/>
        <end position="93"/>
    </location>
</feature>
<accession>A0A1G8IJ62</accession>
<dbReference type="Gene3D" id="1.10.3720.10">
    <property type="entry name" value="MetI-like"/>
    <property type="match status" value="1"/>
</dbReference>
<evidence type="ECO:0000259" key="8">
    <source>
        <dbReference type="PROSITE" id="PS50928"/>
    </source>
</evidence>
<evidence type="ECO:0000256" key="7">
    <source>
        <dbReference type="RuleBase" id="RU363032"/>
    </source>
</evidence>
<keyword evidence="5 7" id="KW-1133">Transmembrane helix</keyword>
<keyword evidence="3" id="KW-1003">Cell membrane</keyword>
<dbReference type="InterPro" id="IPR035906">
    <property type="entry name" value="MetI-like_sf"/>
</dbReference>
<name>A0A1G8IJ62_9BACL</name>
<dbReference type="SUPFAM" id="SSF161098">
    <property type="entry name" value="MetI-like"/>
    <property type="match status" value="1"/>
</dbReference>
<feature type="transmembrane region" description="Helical" evidence="7">
    <location>
        <begin position="138"/>
        <end position="162"/>
    </location>
</feature>
<keyword evidence="4 7" id="KW-0812">Transmembrane</keyword>
<dbReference type="CDD" id="cd06261">
    <property type="entry name" value="TM_PBP2"/>
    <property type="match status" value="1"/>
</dbReference>
<dbReference type="AlphaFoldDB" id="A0A1G8IJ62"/>
<feature type="domain" description="ABC transmembrane type-1" evidence="8">
    <location>
        <begin position="70"/>
        <end position="261"/>
    </location>
</feature>
<dbReference type="GO" id="GO:0055085">
    <property type="term" value="P:transmembrane transport"/>
    <property type="evidence" value="ECO:0007669"/>
    <property type="project" value="InterPro"/>
</dbReference>
<keyword evidence="2 7" id="KW-0813">Transport</keyword>
<dbReference type="InterPro" id="IPR000515">
    <property type="entry name" value="MetI-like"/>
</dbReference>
<feature type="transmembrane region" description="Helical" evidence="7">
    <location>
        <begin position="105"/>
        <end position="126"/>
    </location>
</feature>
<dbReference type="PANTHER" id="PTHR43744:SF8">
    <property type="entry name" value="SN-GLYCEROL-3-PHOSPHATE TRANSPORT SYSTEM PERMEASE PROTEIN UGPE"/>
    <property type="match status" value="1"/>
</dbReference>
<dbReference type="Pfam" id="PF00528">
    <property type="entry name" value="BPD_transp_1"/>
    <property type="match status" value="1"/>
</dbReference>
<keyword evidence="10" id="KW-1185">Reference proteome</keyword>
<dbReference type="Proteomes" id="UP000199050">
    <property type="component" value="Unassembled WGS sequence"/>
</dbReference>
<dbReference type="PROSITE" id="PS50928">
    <property type="entry name" value="ABC_TM1"/>
    <property type="match status" value="1"/>
</dbReference>
<comment type="similarity">
    <text evidence="7">Belongs to the binding-protein-dependent transport system permease family.</text>
</comment>
<gene>
    <name evidence="9" type="ORF">SAMN05216192_103253</name>
</gene>
<comment type="subcellular location">
    <subcellularLocation>
        <location evidence="1 7">Cell membrane</location>
        <topology evidence="1 7">Multi-pass membrane protein</topology>
    </subcellularLocation>
</comment>